<dbReference type="SUPFAM" id="SSF52540">
    <property type="entry name" value="P-loop containing nucleoside triphosphate hydrolases"/>
    <property type="match status" value="1"/>
</dbReference>
<dbReference type="Proteomes" id="UP000050277">
    <property type="component" value="Unassembled WGS sequence"/>
</dbReference>
<feature type="domain" description="AAA+ ATPase" evidence="3">
    <location>
        <begin position="108"/>
        <end position="271"/>
    </location>
</feature>
<dbReference type="AlphaFoldDB" id="A0A0N8GSR1"/>
<feature type="region of interest" description="Disordered" evidence="1">
    <location>
        <begin position="331"/>
        <end position="352"/>
    </location>
</feature>
<comment type="caution">
    <text evidence="4">The sequence shown here is derived from an EMBL/GenBank/DDBJ whole genome shotgun (WGS) entry which is preliminary data.</text>
</comment>
<dbReference type="SMART" id="SM00382">
    <property type="entry name" value="AAA"/>
    <property type="match status" value="1"/>
</dbReference>
<keyword evidence="2" id="KW-0812">Transmembrane</keyword>
<keyword evidence="2" id="KW-1133">Transmembrane helix</keyword>
<dbReference type="Gene3D" id="3.40.50.300">
    <property type="entry name" value="P-loop containing nucleotide triphosphate hydrolases"/>
    <property type="match status" value="1"/>
</dbReference>
<dbReference type="RefSeq" id="WP_054534033.1">
    <property type="nucleotide sequence ID" value="NZ_LGKP01000014.1"/>
</dbReference>
<sequence>MTAELWIGVIIAAAIFVYGSMYGLVRLQRRIERREALAAGLPLPDEKPKKIKPAAPIQTPVQQNFLNQQVAQPSMHAFPAGIAATAIEPVKPAVPVLSYKLQDIETTKRGHTAMAGSTGAGKTTTLNTLLANDIKRGVHCIVCSTHYTAYHPEDQQIDLRGITHLFEVAYTPETIRLAIVAAARRIDERLELYRAGKDVGQDTVLYLGEWGSISRNLGKEADALIQKILDEGRKTKVWLVVELHSAIVSRFGGDSGLREAFRTRLAHTVDHTTWSAFVGKEIERQPVPVGYWMTSNGLIAYDRPAPELLNAMAQTMLPNIHEYLLPVSNDADESSSAGSPKPADRVAEKTSSVNDDNALLSVLMGVEKPVFSADENSDENALAVEKPIKNRPNFKLIKNKLDRTILMMLWAGISKSTIVESLQWPDGQNLRNRTQQFKYINTVIEQAAALGIAFEGMALTIDND</sequence>
<proteinExistence type="predicted"/>
<evidence type="ECO:0000313" key="5">
    <source>
        <dbReference type="Proteomes" id="UP000050277"/>
    </source>
</evidence>
<evidence type="ECO:0000256" key="1">
    <source>
        <dbReference type="SAM" id="MobiDB-lite"/>
    </source>
</evidence>
<evidence type="ECO:0000256" key="2">
    <source>
        <dbReference type="SAM" id="Phobius"/>
    </source>
</evidence>
<evidence type="ECO:0000259" key="3">
    <source>
        <dbReference type="SMART" id="SM00382"/>
    </source>
</evidence>
<dbReference type="InterPro" id="IPR003593">
    <property type="entry name" value="AAA+_ATPase"/>
</dbReference>
<dbReference type="STRING" id="70996.SE18_08600"/>
<evidence type="ECO:0000313" key="4">
    <source>
        <dbReference type="EMBL" id="KPL90002.1"/>
    </source>
</evidence>
<accession>A0A0N8GSR1</accession>
<name>A0A0N8GSR1_9CHLR</name>
<keyword evidence="2" id="KW-0472">Membrane</keyword>
<gene>
    <name evidence="4" type="ORF">SE18_08600</name>
</gene>
<reference evidence="4 5" key="1">
    <citation type="submission" date="2015-07" db="EMBL/GenBank/DDBJ databases">
        <title>Whole genome sequence of Herpetosiphon geysericola DSM 7119.</title>
        <authorList>
            <person name="Hemp J."/>
            <person name="Ward L.M."/>
            <person name="Pace L.A."/>
            <person name="Fischer W.W."/>
        </authorList>
    </citation>
    <scope>NUCLEOTIDE SEQUENCE [LARGE SCALE GENOMIC DNA]</scope>
    <source>
        <strain evidence="4 5">DSM 7119</strain>
    </source>
</reference>
<feature type="transmembrane region" description="Helical" evidence="2">
    <location>
        <begin position="6"/>
        <end position="25"/>
    </location>
</feature>
<protein>
    <recommendedName>
        <fullName evidence="3">AAA+ ATPase domain-containing protein</fullName>
    </recommendedName>
</protein>
<keyword evidence="5" id="KW-1185">Reference proteome</keyword>
<organism evidence="4 5">
    <name type="scientific">Herpetosiphon geysericola</name>
    <dbReference type="NCBI Taxonomy" id="70996"/>
    <lineage>
        <taxon>Bacteria</taxon>
        <taxon>Bacillati</taxon>
        <taxon>Chloroflexota</taxon>
        <taxon>Chloroflexia</taxon>
        <taxon>Herpetosiphonales</taxon>
        <taxon>Herpetosiphonaceae</taxon>
        <taxon>Herpetosiphon</taxon>
    </lineage>
</organism>
<dbReference type="EMBL" id="LGKP01000014">
    <property type="protein sequence ID" value="KPL90002.1"/>
    <property type="molecule type" value="Genomic_DNA"/>
</dbReference>
<dbReference type="InterPro" id="IPR027417">
    <property type="entry name" value="P-loop_NTPase"/>
</dbReference>